<organism evidence="1 2">
    <name type="scientific">Flavilitoribacter nigricans (strain ATCC 23147 / DSM 23189 / NBRC 102662 / NCIMB 1420 / SS-2)</name>
    <name type="common">Lewinella nigricans</name>
    <dbReference type="NCBI Taxonomy" id="1122177"/>
    <lineage>
        <taxon>Bacteria</taxon>
        <taxon>Pseudomonadati</taxon>
        <taxon>Bacteroidota</taxon>
        <taxon>Saprospiria</taxon>
        <taxon>Saprospirales</taxon>
        <taxon>Lewinellaceae</taxon>
        <taxon>Flavilitoribacter</taxon>
    </lineage>
</organism>
<proteinExistence type="predicted"/>
<gene>
    <name evidence="1" type="ORF">CRP01_08560</name>
</gene>
<accession>A0A2D0NER5</accession>
<dbReference type="RefSeq" id="WP_099149609.1">
    <property type="nucleotide sequence ID" value="NZ_PDUD01000012.1"/>
</dbReference>
<comment type="caution">
    <text evidence="1">The sequence shown here is derived from an EMBL/GenBank/DDBJ whole genome shotgun (WGS) entry which is preliminary data.</text>
</comment>
<dbReference type="Proteomes" id="UP000223913">
    <property type="component" value="Unassembled WGS sequence"/>
</dbReference>
<evidence type="ECO:0000313" key="2">
    <source>
        <dbReference type="Proteomes" id="UP000223913"/>
    </source>
</evidence>
<reference evidence="1 2" key="1">
    <citation type="submission" date="2017-10" db="EMBL/GenBank/DDBJ databases">
        <title>The draft genome sequence of Lewinella nigricans NBRC 102662.</title>
        <authorList>
            <person name="Wang K."/>
        </authorList>
    </citation>
    <scope>NUCLEOTIDE SEQUENCE [LARGE SCALE GENOMIC DNA]</scope>
    <source>
        <strain evidence="1 2">NBRC 102662</strain>
    </source>
</reference>
<name>A0A2D0NER5_FLAN2</name>
<keyword evidence="2" id="KW-1185">Reference proteome</keyword>
<evidence type="ECO:0000313" key="1">
    <source>
        <dbReference type="EMBL" id="PHN07001.1"/>
    </source>
</evidence>
<protein>
    <submittedName>
        <fullName evidence="1">Uncharacterized protein</fullName>
    </submittedName>
</protein>
<sequence>MTTKPEPMQPKIIQVRGAAIEKVYDTINDEFRNDIRKDLEIVEELNFVDAYKTNKRGCHHDVYLGKTGTIIFRPFNFVDGLDNFCYFDLAHYAQNDIHALEFYQWSSKRESKLELWFDGAHQITASQKKSIRSNGKKELIRNGDVYETTDYYLRYIVGKTVGDLTVNDKILRCVSRRKRLQKIISM</sequence>
<dbReference type="AlphaFoldDB" id="A0A2D0NER5"/>
<dbReference type="EMBL" id="PDUD01000012">
    <property type="protein sequence ID" value="PHN07001.1"/>
    <property type="molecule type" value="Genomic_DNA"/>
</dbReference>